<keyword evidence="2" id="KW-1185">Reference proteome</keyword>
<protein>
    <submittedName>
        <fullName evidence="1">Uncharacterized protein</fullName>
    </submittedName>
</protein>
<proteinExistence type="predicted"/>
<accession>I4EFM1</accession>
<dbReference type="EMBL" id="CAGS01000148">
    <property type="protein sequence ID" value="CCF83483.1"/>
    <property type="molecule type" value="Genomic_DNA"/>
</dbReference>
<dbReference type="Proteomes" id="UP000004221">
    <property type="component" value="Unassembled WGS sequence"/>
</dbReference>
<evidence type="ECO:0000313" key="2">
    <source>
        <dbReference type="Proteomes" id="UP000004221"/>
    </source>
</evidence>
<gene>
    <name evidence="1" type="ORF">NITHO_2310026</name>
</gene>
<reference evidence="1 2" key="1">
    <citation type="journal article" date="2012" name="ISME J.">
        <title>Nitrification expanded: discovery, physiology and genomics of a nitrite-oxidizing bacterium from the phylum Chloroflexi.</title>
        <authorList>
            <person name="Sorokin D.Y."/>
            <person name="Lucker S."/>
            <person name="Vejmelkova D."/>
            <person name="Kostrikina N.A."/>
            <person name="Kleerebezem R."/>
            <person name="Rijpstra W.I."/>
            <person name="Damste J.S."/>
            <person name="Le Paslier D."/>
            <person name="Muyzer G."/>
            <person name="Wagner M."/>
            <person name="van Loosdrecht M.C."/>
            <person name="Daims H."/>
        </authorList>
    </citation>
    <scope>NUCLEOTIDE SEQUENCE [LARGE SCALE GENOMIC DNA]</scope>
    <source>
        <strain evidence="2">none</strain>
    </source>
</reference>
<name>I4EFM1_9BACT</name>
<sequence length="114" mass="13411">MESSPMPRQFQTWREQMDLTVDWYLNCWLEASPAERMTMRYQPAFTGSDIPHFLTDTDGSIMAEVDKTGETFFVGWVRSLDDLEEMARIAKEMDRVLDTEQELWNAGDQDEEDF</sequence>
<organism evidence="1 2">
    <name type="scientific">Nitrolancea hollandica Lb</name>
    <dbReference type="NCBI Taxonomy" id="1129897"/>
    <lineage>
        <taxon>Bacteria</taxon>
        <taxon>Pseudomonadati</taxon>
        <taxon>Thermomicrobiota</taxon>
        <taxon>Thermomicrobia</taxon>
        <taxon>Sphaerobacterales</taxon>
        <taxon>Sphaerobacterineae</taxon>
        <taxon>Sphaerobacteraceae</taxon>
        <taxon>Nitrolancea</taxon>
    </lineage>
</organism>
<dbReference type="AlphaFoldDB" id="I4EFM1"/>
<evidence type="ECO:0000313" key="1">
    <source>
        <dbReference type="EMBL" id="CCF83483.1"/>
    </source>
</evidence>
<comment type="caution">
    <text evidence="1">The sequence shown here is derived from an EMBL/GenBank/DDBJ whole genome shotgun (WGS) entry which is preliminary data.</text>
</comment>